<dbReference type="Gene3D" id="1.10.443.10">
    <property type="entry name" value="Intergrase catalytic core"/>
    <property type="match status" value="1"/>
</dbReference>
<evidence type="ECO:0000256" key="1">
    <source>
        <dbReference type="ARBA" id="ARBA00022908"/>
    </source>
</evidence>
<evidence type="ECO:0000259" key="3">
    <source>
        <dbReference type="PROSITE" id="PS51898"/>
    </source>
</evidence>
<dbReference type="InterPro" id="IPR013762">
    <property type="entry name" value="Integrase-like_cat_sf"/>
</dbReference>
<sequence length="457" mass="52132">MTKLYRLTSAHFQLPLALLSDQTYIFNPASYIPMLRYPNGTWCHYSNCYMHSLYRKGLSRNNKGGTLKTYAGNISHLLRFCSDNAIDVAQMTDSLFILFMQTLLNDKKSLSTTHTLRSTTSILTIGKNCIDLLVYIGKITGRDEFVGKDGVIKAEKRKAEIDIGNGRKRITKYYWHHRSFPEPSPDKKRFPITDAHSNAIIEAAAGTEDLFLRKRRFVMLKLLAHTGCRRSELVSITTHDVYAALHEPTIGLKLMTAKKRGNSIHHRYLPISIPDLKFIASYIEFNRLPKIRSLGVEDDGMLFISARTGKGLMPNTITQEISELAGLAGINERLSPHMYRHRFITQYFIKLIIQHDFNNSDEFRNLLINTESFKREVQQWTGHTNINSLDNYIHLAFSDISNRKEVVEAAIRSEHLSSLLQTVKMAQAEIKAGFTSSSVNELLNTISEYLNELQHSA</sequence>
<dbReference type="InterPro" id="IPR002104">
    <property type="entry name" value="Integrase_catalytic"/>
</dbReference>
<dbReference type="SUPFAM" id="SSF56349">
    <property type="entry name" value="DNA breaking-rejoining enzymes"/>
    <property type="match status" value="1"/>
</dbReference>
<dbReference type="CDD" id="cd00397">
    <property type="entry name" value="DNA_BRE_C"/>
    <property type="match status" value="1"/>
</dbReference>
<proteinExistence type="predicted"/>
<feature type="domain" description="Tyr recombinase" evidence="3">
    <location>
        <begin position="187"/>
        <end position="405"/>
    </location>
</feature>
<gene>
    <name evidence="4" type="ORF">SAMN04490186_2100</name>
</gene>
<dbReference type="PANTHER" id="PTHR30349:SF88">
    <property type="entry name" value="BLL1584 PROTEIN"/>
    <property type="match status" value="1"/>
</dbReference>
<name>A0ABY0TH49_9PSED</name>
<evidence type="ECO:0000313" key="4">
    <source>
        <dbReference type="EMBL" id="SDQ82487.1"/>
    </source>
</evidence>
<comment type="caution">
    <text evidence="4">The sequence shown here is derived from an EMBL/GenBank/DDBJ whole genome shotgun (WGS) entry which is preliminary data.</text>
</comment>
<dbReference type="InterPro" id="IPR050090">
    <property type="entry name" value="Tyrosine_recombinase_XerCD"/>
</dbReference>
<organism evidence="4 5">
    <name type="scientific">Pseudomonas grimontii</name>
    <dbReference type="NCBI Taxonomy" id="129847"/>
    <lineage>
        <taxon>Bacteria</taxon>
        <taxon>Pseudomonadati</taxon>
        <taxon>Pseudomonadota</taxon>
        <taxon>Gammaproteobacteria</taxon>
        <taxon>Pseudomonadales</taxon>
        <taxon>Pseudomonadaceae</taxon>
        <taxon>Pseudomonas</taxon>
    </lineage>
</organism>
<dbReference type="EMBL" id="FNKM01000002">
    <property type="protein sequence ID" value="SDQ82487.1"/>
    <property type="molecule type" value="Genomic_DNA"/>
</dbReference>
<evidence type="ECO:0000313" key="5">
    <source>
        <dbReference type="Proteomes" id="UP000198740"/>
    </source>
</evidence>
<dbReference type="InterPro" id="IPR011010">
    <property type="entry name" value="DNA_brk_join_enz"/>
</dbReference>
<keyword evidence="2" id="KW-0233">DNA recombination</keyword>
<accession>A0ABY0TH49</accession>
<dbReference type="RefSeq" id="WP_244176249.1">
    <property type="nucleotide sequence ID" value="NZ_FNKM01000002.1"/>
</dbReference>
<dbReference type="Pfam" id="PF00589">
    <property type="entry name" value="Phage_integrase"/>
    <property type="match status" value="1"/>
</dbReference>
<dbReference type="PANTHER" id="PTHR30349">
    <property type="entry name" value="PHAGE INTEGRASE-RELATED"/>
    <property type="match status" value="1"/>
</dbReference>
<evidence type="ECO:0000256" key="2">
    <source>
        <dbReference type="ARBA" id="ARBA00023172"/>
    </source>
</evidence>
<reference evidence="4 5" key="1">
    <citation type="submission" date="2016-10" db="EMBL/GenBank/DDBJ databases">
        <authorList>
            <person name="Varghese N."/>
            <person name="Submissions S."/>
        </authorList>
    </citation>
    <scope>NUCLEOTIDE SEQUENCE [LARGE SCALE GENOMIC DNA]</scope>
    <source>
        <strain evidence="4 5">BS2976</strain>
    </source>
</reference>
<keyword evidence="1" id="KW-0229">DNA integration</keyword>
<dbReference type="PROSITE" id="PS51898">
    <property type="entry name" value="TYR_RECOMBINASE"/>
    <property type="match status" value="1"/>
</dbReference>
<keyword evidence="5" id="KW-1185">Reference proteome</keyword>
<protein>
    <submittedName>
        <fullName evidence="4">Phage integrase family protein</fullName>
    </submittedName>
</protein>
<dbReference type="Proteomes" id="UP000198740">
    <property type="component" value="Unassembled WGS sequence"/>
</dbReference>